<dbReference type="InterPro" id="IPR036388">
    <property type="entry name" value="WH-like_DNA-bd_sf"/>
</dbReference>
<gene>
    <name evidence="1" type="ordered locus">MmarC5_0763</name>
</gene>
<dbReference type="HOGENOM" id="CLU_862244_0_0_2"/>
<dbReference type="KEGG" id="mmq:MmarC5_0763"/>
<accession>A4FXY9</accession>
<dbReference type="Gene3D" id="1.10.10.10">
    <property type="entry name" value="Winged helix-like DNA-binding domain superfamily/Winged helix DNA-binding domain"/>
    <property type="match status" value="1"/>
</dbReference>
<evidence type="ECO:0000313" key="2">
    <source>
        <dbReference type="Proteomes" id="UP000000253"/>
    </source>
</evidence>
<protein>
    <submittedName>
        <fullName evidence="1">Uncharacterized protein</fullName>
    </submittedName>
</protein>
<dbReference type="InterPro" id="IPR036390">
    <property type="entry name" value="WH_DNA-bd_sf"/>
</dbReference>
<evidence type="ECO:0000313" key="1">
    <source>
        <dbReference type="EMBL" id="ABO35073.1"/>
    </source>
</evidence>
<proteinExistence type="predicted"/>
<organism evidence="1 2">
    <name type="scientific">Methanococcus maripaludis (strain C5 / ATCC BAA-1333)</name>
    <dbReference type="NCBI Taxonomy" id="402880"/>
    <lineage>
        <taxon>Archaea</taxon>
        <taxon>Methanobacteriati</taxon>
        <taxon>Methanobacteriota</taxon>
        <taxon>Methanomada group</taxon>
        <taxon>Methanococci</taxon>
        <taxon>Methanococcales</taxon>
        <taxon>Methanococcaceae</taxon>
        <taxon>Methanococcus</taxon>
    </lineage>
</organism>
<name>A4FXY9_METM5</name>
<dbReference type="EMBL" id="CP000609">
    <property type="protein sequence ID" value="ABO35073.1"/>
    <property type="molecule type" value="Genomic_DNA"/>
</dbReference>
<dbReference type="AlphaFoldDB" id="A4FXY9"/>
<dbReference type="RefSeq" id="WP_011868527.1">
    <property type="nucleotide sequence ID" value="NC_009135.1"/>
</dbReference>
<dbReference type="SUPFAM" id="SSF46785">
    <property type="entry name" value="Winged helix' DNA-binding domain"/>
    <property type="match status" value="1"/>
</dbReference>
<dbReference type="eggNOG" id="arCOG01057">
    <property type="taxonomic scope" value="Archaea"/>
</dbReference>
<sequence length="322" mass="37565">MIFKLLSKKNAFRILEEVSYTDGGCYFNELKNGIGINQANLSAILSEFVKYRLVNRYEKKEGNRVKVYYEGTQNAWELIKPYKEFIRIQSSCILEKEAFEKFFTDGIFSEIKEIELDRRAKIAFVKPQFTMKNDILGQIVIRIEPARYIDGKGDNQEIGILDIMMNPDSEEDVRNQIINRKDLSKGNPVYIFSGYGVTEDTFERFFLIPVWEVKTFFPTLGEIKKWEVKTKEDVFNIMKEYILDMIYLGTHSIPGHIIHYYADEKTDELYSVSSDRIPKLLGKIITDENEDEEGKSIGSLCFEDGEIHFDSNYAKKKEKSKE</sequence>
<dbReference type="Proteomes" id="UP000000253">
    <property type="component" value="Chromosome"/>
</dbReference>
<dbReference type="OrthoDB" id="61660at2157"/>
<dbReference type="STRING" id="402880.MmarC5_0763"/>
<dbReference type="GeneID" id="4927555"/>
<reference evidence="1 2" key="1">
    <citation type="submission" date="2007-03" db="EMBL/GenBank/DDBJ databases">
        <title>Complete sequence of chromosome of Methanococcus maripaludis C5.</title>
        <authorList>
            <consortium name="US DOE Joint Genome Institute"/>
            <person name="Copeland A."/>
            <person name="Lucas S."/>
            <person name="Lapidus A."/>
            <person name="Barry K."/>
            <person name="Glavina del Rio T."/>
            <person name="Dalin E."/>
            <person name="Tice H."/>
            <person name="Pitluck S."/>
            <person name="Chertkov O."/>
            <person name="Brettin T."/>
            <person name="Bruce D."/>
            <person name="Han C."/>
            <person name="Detter J.C."/>
            <person name="Schmutz J."/>
            <person name="Larimer F."/>
            <person name="Land M."/>
            <person name="Hauser L."/>
            <person name="Kyrpides N."/>
            <person name="Mikhailova N."/>
            <person name="Sieprawska-Lupa M."/>
            <person name="Whitman W.B."/>
            <person name="Richardson P."/>
        </authorList>
    </citation>
    <scope>NUCLEOTIDE SEQUENCE [LARGE SCALE GENOMIC DNA]</scope>
    <source>
        <strain evidence="2">C5 / ATCC BAA-1333</strain>
    </source>
</reference>